<dbReference type="RefSeq" id="WP_008842885.1">
    <property type="nucleotide sequence ID" value="NZ_BAEN01000014.1"/>
</dbReference>
<comment type="PTM">
    <text evidence="7 8">Transiently phosphorylated on a His residue during the reaction cycle. Phosphorylation strongly increases the affinity for substrates and increases the rate of nicotinate D-ribonucleotide production. Dephosphorylation regenerates the low-affinity form of the enzyme, leading to product release.</text>
</comment>
<evidence type="ECO:0000256" key="5">
    <source>
        <dbReference type="ARBA" id="ARBA00022598"/>
    </source>
</evidence>
<dbReference type="UniPathway" id="UPA00253">
    <property type="reaction ID" value="UER00457"/>
</dbReference>
<dbReference type="Pfam" id="PF17767">
    <property type="entry name" value="NAPRTase_N"/>
    <property type="match status" value="1"/>
</dbReference>
<protein>
    <recommendedName>
        <fullName evidence="3 7">Nicotinate phosphoribosyltransferase</fullName>
        <shortName evidence="7">NAPRTase</shortName>
        <ecNumber evidence="3 7">6.3.4.21</ecNumber>
    </recommendedName>
</protein>
<dbReference type="STRING" id="1127673.GLIP_0418"/>
<sequence>MNFPKAAARRNSLFRKNLNFSALDNDYYKMNMWQCFMHQYPYIEEAEYRFFMRSDVDLRPYKAEIQQELQKLDGLKFTDDQIRWLEKTPWYTKDFIEWARMWSFQSRFLYISEQNNQLSIVARGPLMHIHNFEMPVLSTVAEVYNRRNYPQKSYEDVRKPLFAKIDWLNQQHQKHDLTGLTLADFGTRRRFSYETQLTVVDMLNTKLPDFFIGTSNMHIAKELGVNPIGTMAHEIFMLSQQVGVQLAHSQKHTLECWVKEFRGQLGYALTDVIGMDAFVRDFDLYFAKLFEGLRQDSGCPFEFGEKAIKMYKDLKLDPTTKTVIFSDALDFEKMLELFLHFRGRIRTSFGIGTFLSNDVEGVVPLNMVMKLVKVNDRPVAKISDTIGKNLCDDENFVRYLKDVYNVTWA</sequence>
<comment type="catalytic activity">
    <reaction evidence="7 8">
        <text>5-phospho-alpha-D-ribose 1-diphosphate + nicotinate + ATP + H2O = nicotinate beta-D-ribonucleotide + ADP + phosphate + diphosphate</text>
        <dbReference type="Rhea" id="RHEA:36163"/>
        <dbReference type="ChEBI" id="CHEBI:15377"/>
        <dbReference type="ChEBI" id="CHEBI:30616"/>
        <dbReference type="ChEBI" id="CHEBI:32544"/>
        <dbReference type="ChEBI" id="CHEBI:33019"/>
        <dbReference type="ChEBI" id="CHEBI:43474"/>
        <dbReference type="ChEBI" id="CHEBI:57502"/>
        <dbReference type="ChEBI" id="CHEBI:58017"/>
        <dbReference type="ChEBI" id="CHEBI:456216"/>
        <dbReference type="EC" id="6.3.4.21"/>
    </reaction>
</comment>
<evidence type="ECO:0000313" key="12">
    <source>
        <dbReference type="Proteomes" id="UP000006334"/>
    </source>
</evidence>
<dbReference type="InterPro" id="IPR007229">
    <property type="entry name" value="Nic_PRibTrfase-Fam"/>
</dbReference>
<dbReference type="SUPFAM" id="SSF51690">
    <property type="entry name" value="Nicotinate/Quinolinate PRTase C-terminal domain-like"/>
    <property type="match status" value="1"/>
</dbReference>
<keyword evidence="6 7" id="KW-0662">Pyridine nucleotide biosynthesis</keyword>
<feature type="domain" description="Nicotinate/nicotinamide phosphoribosyltransferase" evidence="9">
    <location>
        <begin position="181"/>
        <end position="407"/>
    </location>
</feature>
<dbReference type="PIRSF" id="PIRSF000484">
    <property type="entry name" value="NAPRT"/>
    <property type="match status" value="1"/>
</dbReference>
<dbReference type="EC" id="6.3.4.21" evidence="3 7"/>
<dbReference type="GO" id="GO:0004516">
    <property type="term" value="F:nicotinate phosphoribosyltransferase activity"/>
    <property type="evidence" value="ECO:0007669"/>
    <property type="project" value="UniProtKB-UniRule"/>
</dbReference>
<dbReference type="GO" id="GO:0016757">
    <property type="term" value="F:glycosyltransferase activity"/>
    <property type="evidence" value="ECO:0007669"/>
    <property type="project" value="UniProtKB-KW"/>
</dbReference>
<evidence type="ECO:0000259" key="10">
    <source>
        <dbReference type="Pfam" id="PF17767"/>
    </source>
</evidence>
<dbReference type="InterPro" id="IPR036068">
    <property type="entry name" value="Nicotinate_pribotase-like_C"/>
</dbReference>
<feature type="modified residue" description="Phosphohistidine; by autocatalysis" evidence="7">
    <location>
        <position position="233"/>
    </location>
</feature>
<dbReference type="GO" id="GO:0005829">
    <property type="term" value="C:cytosol"/>
    <property type="evidence" value="ECO:0007669"/>
    <property type="project" value="TreeGrafter"/>
</dbReference>
<reference evidence="11 12" key="1">
    <citation type="journal article" date="2017" name="Antonie Van Leeuwenhoek">
        <title>Rhizobium rhizosphaerae sp. nov., a novel species isolated from rice rhizosphere.</title>
        <authorList>
            <person name="Zhao J.J."/>
            <person name="Zhang J."/>
            <person name="Zhang R.J."/>
            <person name="Zhang C.W."/>
            <person name="Yin H.Q."/>
            <person name="Zhang X.X."/>
        </authorList>
    </citation>
    <scope>NUCLEOTIDE SEQUENCE [LARGE SCALE GENOMIC DNA]</scope>
    <source>
        <strain evidence="11 12">E3</strain>
    </source>
</reference>
<evidence type="ECO:0000256" key="3">
    <source>
        <dbReference type="ARBA" id="ARBA00013236"/>
    </source>
</evidence>
<feature type="domain" description="Nicotinate phosphoribosyltransferase N-terminal" evidence="10">
    <location>
        <begin position="23"/>
        <end position="140"/>
    </location>
</feature>
<comment type="function">
    <text evidence="7 8">Catalyzes the synthesis of beta-nicotinate D-ribonucleotide from nicotinate and 5-phospho-D-ribose 1-phosphate at the expense of ATP.</text>
</comment>
<organism evidence="11 12">
    <name type="scientific">Aliiglaciecola lipolytica E3</name>
    <dbReference type="NCBI Taxonomy" id="1127673"/>
    <lineage>
        <taxon>Bacteria</taxon>
        <taxon>Pseudomonadati</taxon>
        <taxon>Pseudomonadota</taxon>
        <taxon>Gammaproteobacteria</taxon>
        <taxon>Alteromonadales</taxon>
        <taxon>Alteromonadaceae</taxon>
        <taxon>Aliiglaciecola</taxon>
    </lineage>
</organism>
<accession>K6YNY8</accession>
<evidence type="ECO:0000256" key="1">
    <source>
        <dbReference type="ARBA" id="ARBA00004952"/>
    </source>
</evidence>
<dbReference type="AlphaFoldDB" id="K6YNY8"/>
<gene>
    <name evidence="11" type="primary">pncB2</name>
    <name evidence="7" type="synonym">pncB</name>
    <name evidence="11" type="ORF">GLIP_0418</name>
</gene>
<proteinExistence type="inferred from homology"/>
<dbReference type="EMBL" id="BAEN01000014">
    <property type="protein sequence ID" value="GAC13065.1"/>
    <property type="molecule type" value="Genomic_DNA"/>
</dbReference>
<dbReference type="NCBIfam" id="TIGR01514">
    <property type="entry name" value="NAPRTase"/>
    <property type="match status" value="1"/>
</dbReference>
<dbReference type="Gene3D" id="3.20.140.10">
    <property type="entry name" value="nicotinate phosphoribosyltransferase"/>
    <property type="match status" value="1"/>
</dbReference>
<dbReference type="Proteomes" id="UP000006334">
    <property type="component" value="Unassembled WGS sequence"/>
</dbReference>
<evidence type="ECO:0000259" key="9">
    <source>
        <dbReference type="Pfam" id="PF04095"/>
    </source>
</evidence>
<dbReference type="HAMAP" id="MF_00570">
    <property type="entry name" value="NAPRTase"/>
    <property type="match status" value="1"/>
</dbReference>
<dbReference type="GO" id="GO:0034355">
    <property type="term" value="P:NAD+ biosynthetic process via the salvage pathway"/>
    <property type="evidence" value="ECO:0007669"/>
    <property type="project" value="TreeGrafter"/>
</dbReference>
<evidence type="ECO:0000256" key="7">
    <source>
        <dbReference type="HAMAP-Rule" id="MF_00570"/>
    </source>
</evidence>
<keyword evidence="12" id="KW-1185">Reference proteome</keyword>
<dbReference type="InterPro" id="IPR041525">
    <property type="entry name" value="N/Namide_PRibTrfase"/>
</dbReference>
<comment type="caution">
    <text evidence="11">The sequence shown here is derived from an EMBL/GenBank/DDBJ whole genome shotgun (WGS) entry which is preliminary data.</text>
</comment>
<keyword evidence="11" id="KW-0328">Glycosyltransferase</keyword>
<evidence type="ECO:0000256" key="6">
    <source>
        <dbReference type="ARBA" id="ARBA00022642"/>
    </source>
</evidence>
<dbReference type="eggNOG" id="COG1488">
    <property type="taxonomic scope" value="Bacteria"/>
</dbReference>
<dbReference type="Pfam" id="PF04095">
    <property type="entry name" value="NAPRTase"/>
    <property type="match status" value="1"/>
</dbReference>
<dbReference type="InterPro" id="IPR006406">
    <property type="entry name" value="Nic_PRibTrfase"/>
</dbReference>
<dbReference type="PANTHER" id="PTHR11098:SF1">
    <property type="entry name" value="NICOTINATE PHOSPHORIBOSYLTRANSFERASE"/>
    <property type="match status" value="1"/>
</dbReference>
<evidence type="ECO:0000256" key="4">
    <source>
        <dbReference type="ARBA" id="ARBA00022553"/>
    </source>
</evidence>
<keyword evidence="11" id="KW-0808">Transferase</keyword>
<keyword evidence="4 7" id="KW-0597">Phosphoprotein</keyword>
<dbReference type="NCBIfam" id="NF003704">
    <property type="entry name" value="PRK05321.1"/>
    <property type="match status" value="1"/>
</dbReference>
<comment type="similarity">
    <text evidence="2 7 8">Belongs to the NAPRTase family.</text>
</comment>
<name>K6YNY8_9ALTE</name>
<evidence type="ECO:0000256" key="2">
    <source>
        <dbReference type="ARBA" id="ARBA00010897"/>
    </source>
</evidence>
<comment type="pathway">
    <text evidence="1 7 8">Cofactor biosynthesis; NAD(+) biosynthesis; nicotinate D-ribonucleotide from nicotinate: step 1/1.</text>
</comment>
<dbReference type="InterPro" id="IPR040727">
    <property type="entry name" value="NAPRTase_N"/>
</dbReference>
<dbReference type="SUPFAM" id="SSF54675">
    <property type="entry name" value="Nicotinate/Quinolinate PRTase N-terminal domain-like"/>
    <property type="match status" value="1"/>
</dbReference>
<dbReference type="OrthoDB" id="9771406at2"/>
<evidence type="ECO:0000256" key="8">
    <source>
        <dbReference type="RuleBase" id="RU003838"/>
    </source>
</evidence>
<evidence type="ECO:0000313" key="11">
    <source>
        <dbReference type="EMBL" id="GAC13065.1"/>
    </source>
</evidence>
<keyword evidence="5 7" id="KW-0436">Ligase</keyword>
<dbReference type="PANTHER" id="PTHR11098">
    <property type="entry name" value="NICOTINATE PHOSPHORIBOSYLTRANSFERASE"/>
    <property type="match status" value="1"/>
</dbReference>